<evidence type="ECO:0000259" key="1">
    <source>
        <dbReference type="Pfam" id="PF09423"/>
    </source>
</evidence>
<dbReference type="InterPro" id="IPR029052">
    <property type="entry name" value="Metallo-depent_PP-like"/>
</dbReference>
<dbReference type="EC" id="3.1.3.1" evidence="4"/>
<dbReference type="Proteomes" id="UP000025229">
    <property type="component" value="Chromosome"/>
</dbReference>
<dbReference type="InterPro" id="IPR038607">
    <property type="entry name" value="PhoD-like_sf"/>
</dbReference>
<dbReference type="EMBL" id="CP007514">
    <property type="protein sequence ID" value="AHY47841.1"/>
    <property type="molecule type" value="Genomic_DNA"/>
</dbReference>
<sequence length="584" mass="65129">MKPAPHVPPTPRLVLGPLLRYAGEREATVWVEADRPCRVEVLAGEAHAATARTFEVEGHHYALVVLEGLAPGRVYGYEVRLGGRRVWPEAGSEFPPSVIRTFSEGRSFTLAYGSCRVAVPHRRPYTEKRGLTFGMGGERFERDALFALARRMAGTSGAQGDESWPDALLLLGDQIYADEVSPEVLEYIRKRRGAESEPKDQIADFEEYTKLYREAWRAPHMRWLLSTVPTAMIFDDHDVHDDWNTSEAWVEKMRRKGWWEERIVGAFMSYWVYQHLGNLSPEELREDPVLQEARASDSPTRDVTGSLRELARRADREAAGSRWSYSRDFGRTRLLVIDSRAGRVLDEGNRSMLDEEEWRWIESQADGEFDHLVLATSLPFVLAPALHHLEAASEALCGGAWGRRAAAVSETVRQAVDLEHWPAFGKSFARLAKLLRSVASGERSGGEGPASVVVLSGDVHHGYLAELDLGSGSPVYQSVSSPVRNPLGLPERLVIRAGWSPAAERVGTFLARLAGAESPGFSWRRVGGRLWFSNHVSTLRLRGRTATLTVEKTVPEGEGPPELYPVLRHDLTERSLQKKSGGRA</sequence>
<dbReference type="RefSeq" id="WP_038683145.1">
    <property type="nucleotide sequence ID" value="NZ_CP007514.1"/>
</dbReference>
<dbReference type="Pfam" id="PF25077">
    <property type="entry name" value="DUF7800"/>
    <property type="match status" value="1"/>
</dbReference>
<protein>
    <submittedName>
        <fullName evidence="4">Alkaline phosphatase D family protein</fullName>
        <ecNumber evidence="4">3.1.3.1</ecNumber>
    </submittedName>
    <submittedName>
        <fullName evidence="3">PhoD-like phosphatase</fullName>
    </submittedName>
</protein>
<dbReference type="STRING" id="42256.RradSPS_2558"/>
<dbReference type="InterPro" id="IPR018946">
    <property type="entry name" value="PhoD-like_MPP"/>
</dbReference>
<keyword evidence="5" id="KW-1185">Reference proteome</keyword>
<dbReference type="AlphaFoldDB" id="A0A023X6I6"/>
<dbReference type="Pfam" id="PF09423">
    <property type="entry name" value="PhoD"/>
    <property type="match status" value="1"/>
</dbReference>
<dbReference type="PATRIC" id="fig|42256.3.peg.2608"/>
<dbReference type="Gene3D" id="3.60.21.70">
    <property type="entry name" value="PhoD-like phosphatase"/>
    <property type="match status" value="1"/>
</dbReference>
<evidence type="ECO:0000313" key="3">
    <source>
        <dbReference type="EMBL" id="AHY47841.1"/>
    </source>
</evidence>
<reference evidence="4" key="2">
    <citation type="submission" date="2023-11" db="EMBL/GenBank/DDBJ databases">
        <title>MicrobeMod: A computational toolkit for identifying prokaryotic methylation and restriction-modification with nanopore sequencing.</title>
        <authorList>
            <person name="Crits-Christoph A."/>
            <person name="Kang S.C."/>
            <person name="Lee H."/>
            <person name="Ostrov N."/>
        </authorList>
    </citation>
    <scope>NUCLEOTIDE SEQUENCE</scope>
    <source>
        <strain evidence="4">ATCC 51242</strain>
    </source>
</reference>
<dbReference type="eggNOG" id="COG3540">
    <property type="taxonomic scope" value="Bacteria"/>
</dbReference>
<dbReference type="PANTHER" id="PTHR37031:SF2">
    <property type="entry name" value="PHOD-LIKE PHOSPHATASE METALLOPHOSPHATASE DOMAIN-CONTAINING PROTEIN"/>
    <property type="match status" value="1"/>
</dbReference>
<dbReference type="InterPro" id="IPR056702">
    <property type="entry name" value="DUF7800"/>
</dbReference>
<evidence type="ECO:0000313" key="5">
    <source>
        <dbReference type="Proteomes" id="UP000025229"/>
    </source>
</evidence>
<feature type="domain" description="PhoD-like phosphatase metallophosphatase" evidence="1">
    <location>
        <begin position="164"/>
        <end position="468"/>
    </location>
</feature>
<dbReference type="GO" id="GO:0004035">
    <property type="term" value="F:alkaline phosphatase activity"/>
    <property type="evidence" value="ECO:0007669"/>
    <property type="project" value="UniProtKB-EC"/>
</dbReference>
<dbReference type="KEGG" id="rrd:RradSPS_2558"/>
<dbReference type="PANTHER" id="PTHR37031">
    <property type="entry name" value="METALLOPHOSPHATASE BINDING DOMAIN PROTEIN"/>
    <property type="match status" value="1"/>
</dbReference>
<accession>A0A023X6I6</accession>
<evidence type="ECO:0000259" key="2">
    <source>
        <dbReference type="Pfam" id="PF25077"/>
    </source>
</evidence>
<organism evidence="3 5">
    <name type="scientific">Rubrobacter radiotolerans</name>
    <name type="common">Arthrobacter radiotolerans</name>
    <dbReference type="NCBI Taxonomy" id="42256"/>
    <lineage>
        <taxon>Bacteria</taxon>
        <taxon>Bacillati</taxon>
        <taxon>Actinomycetota</taxon>
        <taxon>Rubrobacteria</taxon>
        <taxon>Rubrobacterales</taxon>
        <taxon>Rubrobacteraceae</taxon>
        <taxon>Rubrobacter</taxon>
    </lineage>
</organism>
<proteinExistence type="predicted"/>
<name>A0A023X6I6_RUBRA</name>
<keyword evidence="4" id="KW-0378">Hydrolase</keyword>
<evidence type="ECO:0000313" key="4">
    <source>
        <dbReference type="EMBL" id="MDX5892480.1"/>
    </source>
</evidence>
<reference evidence="3 5" key="1">
    <citation type="submission" date="2014-03" db="EMBL/GenBank/DDBJ databases">
        <title>Complete genome sequence of the Radio-Resistant Rubrobacter radiotolerans RSPS-4.</title>
        <authorList>
            <person name="Egas C.C."/>
            <person name="Barroso C.C."/>
            <person name="Froufe H.J.C."/>
            <person name="Pacheco J.J."/>
            <person name="Albuquerque L.L."/>
            <person name="da Costa M.M.S."/>
        </authorList>
    </citation>
    <scope>NUCLEOTIDE SEQUENCE [LARGE SCALE GENOMIC DNA]</scope>
    <source>
        <strain evidence="3 5">RSPS-4</strain>
    </source>
</reference>
<feature type="domain" description="DUF7800" evidence="2">
    <location>
        <begin position="11"/>
        <end position="99"/>
    </location>
</feature>
<dbReference type="SUPFAM" id="SSF56300">
    <property type="entry name" value="Metallo-dependent phosphatases"/>
    <property type="match status" value="1"/>
</dbReference>
<dbReference type="Proteomes" id="UP001281130">
    <property type="component" value="Unassembled WGS sequence"/>
</dbReference>
<dbReference type="EMBL" id="JAWXXX010000001">
    <property type="protein sequence ID" value="MDX5892480.1"/>
    <property type="molecule type" value="Genomic_DNA"/>
</dbReference>
<dbReference type="CDD" id="cd07389">
    <property type="entry name" value="MPP_PhoD"/>
    <property type="match status" value="1"/>
</dbReference>
<dbReference type="OrthoDB" id="9795624at2"/>
<gene>
    <name evidence="3" type="ORF">RradSPS_2558</name>
    <name evidence="4" type="ORF">SIL72_00420</name>
</gene>
<dbReference type="HOGENOM" id="CLU_512549_0_0_11"/>